<evidence type="ECO:0000259" key="1">
    <source>
        <dbReference type="Pfam" id="PF07727"/>
    </source>
</evidence>
<name>A0A438IQX2_VITVI</name>
<feature type="domain" description="Reverse transcriptase Ty1/copia-type" evidence="1">
    <location>
        <begin position="9"/>
        <end position="50"/>
    </location>
</feature>
<dbReference type="PANTHER" id="PTHR11439">
    <property type="entry name" value="GAG-POL-RELATED RETROTRANSPOSON"/>
    <property type="match status" value="1"/>
</dbReference>
<reference evidence="2 3" key="1">
    <citation type="journal article" date="2018" name="PLoS Genet.">
        <title>Population sequencing reveals clonal diversity and ancestral inbreeding in the grapevine cultivar Chardonnay.</title>
        <authorList>
            <person name="Roach M.J."/>
            <person name="Johnson D.L."/>
            <person name="Bohlmann J."/>
            <person name="van Vuuren H.J."/>
            <person name="Jones S.J."/>
            <person name="Pretorius I.S."/>
            <person name="Schmidt S.A."/>
            <person name="Borneman A.R."/>
        </authorList>
    </citation>
    <scope>NUCLEOTIDE SEQUENCE [LARGE SCALE GENOMIC DNA]</scope>
    <source>
        <strain evidence="3">cv. Chardonnay</strain>
        <tissue evidence="2">Leaf</tissue>
    </source>
</reference>
<proteinExistence type="predicted"/>
<evidence type="ECO:0000313" key="3">
    <source>
        <dbReference type="Proteomes" id="UP000288805"/>
    </source>
</evidence>
<dbReference type="PANTHER" id="PTHR11439:SF502">
    <property type="entry name" value="SECRETED RXLR EFFECTOR PROTEIN 161-LIKE"/>
    <property type="match status" value="1"/>
</dbReference>
<dbReference type="CDD" id="cd09272">
    <property type="entry name" value="RNase_HI_RT_Ty1"/>
    <property type="match status" value="1"/>
</dbReference>
<dbReference type="InterPro" id="IPR043502">
    <property type="entry name" value="DNA/RNA_pol_sf"/>
</dbReference>
<organism evidence="2 3">
    <name type="scientific">Vitis vinifera</name>
    <name type="common">Grape</name>
    <dbReference type="NCBI Taxonomy" id="29760"/>
    <lineage>
        <taxon>Eukaryota</taxon>
        <taxon>Viridiplantae</taxon>
        <taxon>Streptophyta</taxon>
        <taxon>Embryophyta</taxon>
        <taxon>Tracheophyta</taxon>
        <taxon>Spermatophyta</taxon>
        <taxon>Magnoliopsida</taxon>
        <taxon>eudicotyledons</taxon>
        <taxon>Gunneridae</taxon>
        <taxon>Pentapetalae</taxon>
        <taxon>rosids</taxon>
        <taxon>Vitales</taxon>
        <taxon>Vitaceae</taxon>
        <taxon>Viteae</taxon>
        <taxon>Vitis</taxon>
    </lineage>
</organism>
<accession>A0A438IQX2</accession>
<comment type="caution">
    <text evidence="2">The sequence shown here is derived from an EMBL/GenBank/DDBJ whole genome shotgun (WGS) entry which is preliminary data.</text>
</comment>
<dbReference type="Proteomes" id="UP000288805">
    <property type="component" value="Unassembled WGS sequence"/>
</dbReference>
<dbReference type="EMBL" id="QGNW01000089">
    <property type="protein sequence ID" value="RVW99106.1"/>
    <property type="molecule type" value="Genomic_DNA"/>
</dbReference>
<dbReference type="AlphaFoldDB" id="A0A438IQX2"/>
<sequence>MLNNLKDFVDGEENKVYKLKKALYGLKQAPRAWYTQIDSYFIENGFIRSKNGEKFRNEMMKKYEMSDMGLLHYFLGIEVYQEEDGVFICQKRKEDGGKMVDETHFRSLVGNLLYLTATRPDIMFAASLLSRFMHYPSHLHLGAAKRVLRYLQGTVELGIKYFRNIEVKLISHCDSDWGGCSVAQSSAEAEYISAPFATSQAIWLRRILEDIKEKQNEATYLLCDNKSAIAIAKNYVFHSRLKLQPIGLIRLMGCGLLVPAASVLRKLVEMEEFPPVSAGLLSLPTCHIQLQRL</sequence>
<dbReference type="InterPro" id="IPR013103">
    <property type="entry name" value="RVT_2"/>
</dbReference>
<protein>
    <submittedName>
        <fullName evidence="2">Retrovirus-related Pol polyprotein from transposon RE1</fullName>
    </submittedName>
</protein>
<dbReference type="SUPFAM" id="SSF56672">
    <property type="entry name" value="DNA/RNA polymerases"/>
    <property type="match status" value="1"/>
</dbReference>
<dbReference type="Pfam" id="PF07727">
    <property type="entry name" value="RVT_2"/>
    <property type="match status" value="1"/>
</dbReference>
<evidence type="ECO:0000313" key="2">
    <source>
        <dbReference type="EMBL" id="RVW99106.1"/>
    </source>
</evidence>
<gene>
    <name evidence="2" type="primary">RE1_1349</name>
    <name evidence="2" type="ORF">CK203_018866</name>
</gene>